<proteinExistence type="predicted"/>
<reference evidence="2" key="1">
    <citation type="journal article" date="2021" name="PeerJ">
        <title>Extensive microbial diversity within the chicken gut microbiome revealed by metagenomics and culture.</title>
        <authorList>
            <person name="Gilroy R."/>
            <person name="Ravi A."/>
            <person name="Getino M."/>
            <person name="Pursley I."/>
            <person name="Horton D.L."/>
            <person name="Alikhan N.F."/>
            <person name="Baker D."/>
            <person name="Gharbi K."/>
            <person name="Hall N."/>
            <person name="Watson M."/>
            <person name="Adriaenssens E.M."/>
            <person name="Foster-Nyarko E."/>
            <person name="Jarju S."/>
            <person name="Secka A."/>
            <person name="Antonio M."/>
            <person name="Oren A."/>
            <person name="Chaudhuri R.R."/>
            <person name="La Ragione R."/>
            <person name="Hildebrand F."/>
            <person name="Pallen M.J."/>
        </authorList>
    </citation>
    <scope>NUCLEOTIDE SEQUENCE</scope>
    <source>
        <strain evidence="2">5032</strain>
    </source>
</reference>
<feature type="compositionally biased region" description="Basic residues" evidence="1">
    <location>
        <begin position="382"/>
        <end position="391"/>
    </location>
</feature>
<feature type="compositionally biased region" description="Low complexity" evidence="1">
    <location>
        <begin position="366"/>
        <end position="381"/>
    </location>
</feature>
<dbReference type="InterPro" id="IPR029058">
    <property type="entry name" value="AB_hydrolase_fold"/>
</dbReference>
<organism evidence="2 3">
    <name type="scientific">Candidatus Desulfovibrio intestinavium</name>
    <dbReference type="NCBI Taxonomy" id="2838534"/>
    <lineage>
        <taxon>Bacteria</taxon>
        <taxon>Pseudomonadati</taxon>
        <taxon>Thermodesulfobacteriota</taxon>
        <taxon>Desulfovibrionia</taxon>
        <taxon>Desulfovibrionales</taxon>
        <taxon>Desulfovibrionaceae</taxon>
        <taxon>Desulfovibrio</taxon>
    </lineage>
</organism>
<name>A0A9D2HJP4_9BACT</name>
<dbReference type="Gene3D" id="3.40.50.1820">
    <property type="entry name" value="alpha/beta hydrolase"/>
    <property type="match status" value="1"/>
</dbReference>
<comment type="caution">
    <text evidence="2">The sequence shown here is derived from an EMBL/GenBank/DDBJ whole genome shotgun (WGS) entry which is preliminary data.</text>
</comment>
<dbReference type="EMBL" id="DWZD01000003">
    <property type="protein sequence ID" value="HJA77981.1"/>
    <property type="molecule type" value="Genomic_DNA"/>
</dbReference>
<dbReference type="AlphaFoldDB" id="A0A9D2HJP4"/>
<evidence type="ECO:0000256" key="1">
    <source>
        <dbReference type="SAM" id="MobiDB-lite"/>
    </source>
</evidence>
<dbReference type="Proteomes" id="UP000823821">
    <property type="component" value="Unassembled WGS sequence"/>
</dbReference>
<dbReference type="InterPro" id="IPR016986">
    <property type="entry name" value="UCP031982_abhydr"/>
</dbReference>
<dbReference type="PIRSF" id="PIRSF031982">
    <property type="entry name" value="UCP031982_abhydr"/>
    <property type="match status" value="1"/>
</dbReference>
<gene>
    <name evidence="2" type="ORF">H9784_00180</name>
</gene>
<accession>A0A9D2HJP4</accession>
<feature type="region of interest" description="Disordered" evidence="1">
    <location>
        <begin position="360"/>
        <end position="391"/>
    </location>
</feature>
<protein>
    <recommendedName>
        <fullName evidence="4">Dienelactone hydrolase</fullName>
    </recommendedName>
</protein>
<evidence type="ECO:0000313" key="3">
    <source>
        <dbReference type="Proteomes" id="UP000823821"/>
    </source>
</evidence>
<reference evidence="2" key="2">
    <citation type="submission" date="2021-04" db="EMBL/GenBank/DDBJ databases">
        <authorList>
            <person name="Gilroy R."/>
        </authorList>
    </citation>
    <scope>NUCLEOTIDE SEQUENCE</scope>
    <source>
        <strain evidence="2">5032</strain>
    </source>
</reference>
<dbReference type="SUPFAM" id="SSF53474">
    <property type="entry name" value="alpha/beta-Hydrolases"/>
    <property type="match status" value="1"/>
</dbReference>
<sequence>MPQCPFLPSVRALPGTPAIRLVILCCLLLCALPAPLHAEDTYRVGLRTLGYWLPEEKVRLDVNVWYPTKWTPRELRFPPWRVEAARNADAAEGRFPLILLSHPSAATRFSFHDTAAWLAEHGFVVAAPTHARDCMRNMDQLHSWQQFTGRMTELRTLLDLLLSHEKLGKSIDPHRIGFLGYGAGGTTGLLLGGALLSCAPLDAYCAAAGPQDDYCHRWAANRLKKLCANLPLTVSPADTRIKVVAAVNPSHLMLFDQAGLRWFYPRLLLVSAGLDQDADSRLTTALAHQLGSRARYLALPHADTGALLAPCPPSLTEELPELCLSVTPAERRQQQEHLRQELLAFFLHWLGNSENIPVIPNPPDLTPKAAPEPVAPAAPTKPARKGKRERR</sequence>
<evidence type="ECO:0008006" key="4">
    <source>
        <dbReference type="Google" id="ProtNLM"/>
    </source>
</evidence>
<evidence type="ECO:0000313" key="2">
    <source>
        <dbReference type="EMBL" id="HJA77981.1"/>
    </source>
</evidence>